<reference evidence="2" key="1">
    <citation type="submission" date="2014-09" db="EMBL/GenBank/DDBJ databases">
        <authorList>
            <person name="Magalhaes I.L.F."/>
            <person name="Oliveira U."/>
            <person name="Santos F.R."/>
            <person name="Vidigal T.H.D.A."/>
            <person name="Brescovit A.D."/>
            <person name="Santos A.J."/>
        </authorList>
    </citation>
    <scope>NUCLEOTIDE SEQUENCE</scope>
    <source>
        <tissue evidence="2">Shoot tissue taken approximately 20 cm above the soil surface</tissue>
    </source>
</reference>
<accession>A0A0A9B609</accession>
<name>A0A0A9B609_ARUDO</name>
<dbReference type="PANTHER" id="PTHR33110:SF71">
    <property type="entry name" value="F-BOX_KELCH-REPEAT PROTEIN"/>
    <property type="match status" value="1"/>
</dbReference>
<protein>
    <recommendedName>
        <fullName evidence="1">KIB1-4 beta-propeller domain-containing protein</fullName>
    </recommendedName>
</protein>
<dbReference type="PANTHER" id="PTHR33110">
    <property type="entry name" value="F-BOX/KELCH-REPEAT PROTEIN-RELATED"/>
    <property type="match status" value="1"/>
</dbReference>
<organism evidence="2">
    <name type="scientific">Arundo donax</name>
    <name type="common">Giant reed</name>
    <name type="synonym">Donax arundinaceus</name>
    <dbReference type="NCBI Taxonomy" id="35708"/>
    <lineage>
        <taxon>Eukaryota</taxon>
        <taxon>Viridiplantae</taxon>
        <taxon>Streptophyta</taxon>
        <taxon>Embryophyta</taxon>
        <taxon>Tracheophyta</taxon>
        <taxon>Spermatophyta</taxon>
        <taxon>Magnoliopsida</taxon>
        <taxon>Liliopsida</taxon>
        <taxon>Poales</taxon>
        <taxon>Poaceae</taxon>
        <taxon>PACMAD clade</taxon>
        <taxon>Arundinoideae</taxon>
        <taxon>Arundineae</taxon>
        <taxon>Arundo</taxon>
    </lineage>
</organism>
<dbReference type="InterPro" id="IPR005174">
    <property type="entry name" value="KIB1-4_b-propeller"/>
</dbReference>
<evidence type="ECO:0000313" key="2">
    <source>
        <dbReference type="EMBL" id="JAD54747.1"/>
    </source>
</evidence>
<reference evidence="2" key="2">
    <citation type="journal article" date="2015" name="Data Brief">
        <title>Shoot transcriptome of the giant reed, Arundo donax.</title>
        <authorList>
            <person name="Barrero R.A."/>
            <person name="Guerrero F.D."/>
            <person name="Moolhuijzen P."/>
            <person name="Goolsby J.A."/>
            <person name="Tidwell J."/>
            <person name="Bellgard S.E."/>
            <person name="Bellgard M.I."/>
        </authorList>
    </citation>
    <scope>NUCLEOTIDE SEQUENCE</scope>
    <source>
        <tissue evidence="2">Shoot tissue taken approximately 20 cm above the soil surface</tissue>
    </source>
</reference>
<dbReference type="Pfam" id="PF03478">
    <property type="entry name" value="Beta-prop_KIB1-4"/>
    <property type="match status" value="1"/>
</dbReference>
<evidence type="ECO:0000259" key="1">
    <source>
        <dbReference type="Pfam" id="PF03478"/>
    </source>
</evidence>
<feature type="domain" description="KIB1-4 beta-propeller" evidence="1">
    <location>
        <begin position="20"/>
        <end position="181"/>
    </location>
</feature>
<dbReference type="EMBL" id="GBRH01243148">
    <property type="protein sequence ID" value="JAD54747.1"/>
    <property type="molecule type" value="Transcribed_RNA"/>
</dbReference>
<dbReference type="AlphaFoldDB" id="A0A0A9B609"/>
<sequence length="219" mass="25025">MICAVLGDPAYPAGGCRIVLYCEDGFFRTCISGATAWDTTPWDRQLSNYPVQLAVVKGRVYALLLSGDLLLFDFMFSFHYLIMRIQDEPNAFRLTHKMGPYLVEHDGKVFTVHCTFLPLPSSPDMVKFRVCQLVKRRWVEQENLNGMALFVDARGSAMLRARPGEWGGKENHVYASGWLWDDWKVFPFGKSIRSDDIPVDNSVEACWPTPHWMLPCSCY</sequence>
<proteinExistence type="predicted"/>